<dbReference type="RefSeq" id="WP_282666880.1">
    <property type="nucleotide sequence ID" value="NZ_JAKUMG010000063.1"/>
</dbReference>
<dbReference type="EMBL" id="JAKUMG010000063">
    <property type="protein sequence ID" value="MDI4671622.1"/>
    <property type="molecule type" value="Genomic_DNA"/>
</dbReference>
<evidence type="ECO:0000313" key="1">
    <source>
        <dbReference type="EMBL" id="MDI4671622.1"/>
    </source>
</evidence>
<proteinExistence type="predicted"/>
<dbReference type="InterPro" id="IPR026838">
    <property type="entry name" value="YheC/D"/>
</dbReference>
<organism evidence="1 2">
    <name type="scientific">Pseudoalteromonas shioyasakiensis</name>
    <dbReference type="NCBI Taxonomy" id="1190813"/>
    <lineage>
        <taxon>Bacteria</taxon>
        <taxon>Pseudomonadati</taxon>
        <taxon>Pseudomonadota</taxon>
        <taxon>Gammaproteobacteria</taxon>
        <taxon>Alteromonadales</taxon>
        <taxon>Pseudoalteromonadaceae</taxon>
        <taxon>Pseudoalteromonas</taxon>
    </lineage>
</organism>
<dbReference type="Pfam" id="PF14398">
    <property type="entry name" value="ATPgrasp_YheCD"/>
    <property type="match status" value="1"/>
</dbReference>
<keyword evidence="2" id="KW-1185">Reference proteome</keyword>
<evidence type="ECO:0000313" key="2">
    <source>
        <dbReference type="Proteomes" id="UP001156974"/>
    </source>
</evidence>
<feature type="non-terminal residue" evidence="1">
    <location>
        <position position="1"/>
    </location>
</feature>
<dbReference type="Proteomes" id="UP001156974">
    <property type="component" value="Unassembled WGS sequence"/>
</dbReference>
<name>A0ABT6U763_9GAMM</name>
<gene>
    <name evidence="1" type="ORF">MKZ47_21450</name>
</gene>
<reference evidence="1 2" key="1">
    <citation type="submission" date="2022-02" db="EMBL/GenBank/DDBJ databases">
        <title>Genome analysis of Beneficial Microorganisms for Coral consortium from Pocillopora damicornis.</title>
        <authorList>
            <person name="Rosado P.M."/>
            <person name="Cardoso P.M."/>
            <person name="Rosado J.G."/>
            <person name="Schultz J."/>
            <person name="Rocha U."/>
            <person name="Costa T.K."/>
            <person name="Peixoto R.S."/>
        </authorList>
    </citation>
    <scope>NUCLEOTIDE SEQUENCE [LARGE SCALE GENOMIC DNA]</scope>
    <source>
        <strain evidence="1 2">BMC5</strain>
    </source>
</reference>
<protein>
    <submittedName>
        <fullName evidence="1">Uncharacterized protein</fullName>
    </submittedName>
</protein>
<comment type="caution">
    <text evidence="1">The sequence shown here is derived from an EMBL/GenBank/DDBJ whole genome shotgun (WGS) entry which is preliminary data.</text>
</comment>
<accession>A0ABT6U763</accession>
<sequence>ADVESVTTHVFHGGTILPYKEVKERIDEAALERLIALSGARLGERFGFVGEFSADIGVGSEQQLYIYEINAKPMVFDEPEIEARRLERLNQLFAELAHRTP</sequence>